<dbReference type="OrthoDB" id="9880277at2"/>
<name>A0A418KZ23_9ACTN</name>
<comment type="caution">
    <text evidence="2">The sequence shown here is derived from an EMBL/GenBank/DDBJ whole genome shotgun (WGS) entry which is preliminary data.</text>
</comment>
<accession>A0A418KZ23</accession>
<dbReference type="RefSeq" id="WP_119657955.1">
    <property type="nucleotide sequence ID" value="NZ_QUAL01000003.1"/>
</dbReference>
<keyword evidence="3" id="KW-1185">Reference proteome</keyword>
<feature type="signal peptide" evidence="1">
    <location>
        <begin position="1"/>
        <end position="28"/>
    </location>
</feature>
<dbReference type="EMBL" id="QUAL01000003">
    <property type="protein sequence ID" value="RIQ37791.1"/>
    <property type="molecule type" value="Genomic_DNA"/>
</dbReference>
<gene>
    <name evidence="2" type="ORF">DY240_00160</name>
</gene>
<reference evidence="2 3" key="1">
    <citation type="submission" date="2018-09" db="EMBL/GenBank/DDBJ databases">
        <title>Isolation, diversity and antifungal activity of actinobacteria from wheat.</title>
        <authorList>
            <person name="Han C."/>
        </authorList>
    </citation>
    <scope>NUCLEOTIDE SEQUENCE [LARGE SCALE GENOMIC DNA]</scope>
    <source>
        <strain evidence="2 3">NEAU-YY265</strain>
    </source>
</reference>
<feature type="chain" id="PRO_5019515729" evidence="1">
    <location>
        <begin position="29"/>
        <end position="111"/>
    </location>
</feature>
<evidence type="ECO:0000313" key="3">
    <source>
        <dbReference type="Proteomes" id="UP000284057"/>
    </source>
</evidence>
<protein>
    <submittedName>
        <fullName evidence="2">Uncharacterized protein</fullName>
    </submittedName>
</protein>
<keyword evidence="1" id="KW-0732">Signal</keyword>
<dbReference type="Proteomes" id="UP000284057">
    <property type="component" value="Unassembled WGS sequence"/>
</dbReference>
<organism evidence="2 3">
    <name type="scientific">Jiangella rhizosphaerae</name>
    <dbReference type="NCBI Taxonomy" id="2293569"/>
    <lineage>
        <taxon>Bacteria</taxon>
        <taxon>Bacillati</taxon>
        <taxon>Actinomycetota</taxon>
        <taxon>Actinomycetes</taxon>
        <taxon>Jiangellales</taxon>
        <taxon>Jiangellaceae</taxon>
        <taxon>Jiangella</taxon>
    </lineage>
</organism>
<proteinExistence type="predicted"/>
<evidence type="ECO:0000256" key="1">
    <source>
        <dbReference type="SAM" id="SignalP"/>
    </source>
</evidence>
<sequence>MKTMTRLAVTAAVTLGALAAPMTTAASAGPAATAVASAHALDRDATITPKGQTCWSTPGGIWRVTCIKGPHRYKTQCNMMRTQMINAGYETLACRWMTWGSWGTGWYFYYG</sequence>
<evidence type="ECO:0000313" key="2">
    <source>
        <dbReference type="EMBL" id="RIQ37791.1"/>
    </source>
</evidence>
<dbReference type="AlphaFoldDB" id="A0A418KZ23"/>